<evidence type="ECO:0000259" key="16">
    <source>
        <dbReference type="PROSITE" id="PS51217"/>
    </source>
</evidence>
<reference evidence="17" key="1">
    <citation type="submission" date="2020-10" db="EMBL/GenBank/DDBJ databases">
        <authorList>
            <person name="Gilroy R."/>
        </authorList>
    </citation>
    <scope>NUCLEOTIDE SEQUENCE</scope>
    <source>
        <strain evidence="17">ChiSjej4B22-9803</strain>
    </source>
</reference>
<feature type="domain" description="UvrD-like helicase C-terminal" evidence="16">
    <location>
        <begin position="524"/>
        <end position="825"/>
    </location>
</feature>
<evidence type="ECO:0000256" key="4">
    <source>
        <dbReference type="ARBA" id="ARBA00022801"/>
    </source>
</evidence>
<dbReference type="GO" id="GO:0006302">
    <property type="term" value="P:double-strand break repair"/>
    <property type="evidence" value="ECO:0007669"/>
    <property type="project" value="InterPro"/>
</dbReference>
<dbReference type="GO" id="GO:0005524">
    <property type="term" value="F:ATP binding"/>
    <property type="evidence" value="ECO:0007669"/>
    <property type="project" value="UniProtKB-UniRule"/>
</dbReference>
<evidence type="ECO:0000256" key="2">
    <source>
        <dbReference type="ARBA" id="ARBA00022741"/>
    </source>
</evidence>
<evidence type="ECO:0000256" key="13">
    <source>
        <dbReference type="ARBA" id="ARBA00048988"/>
    </source>
</evidence>
<dbReference type="PANTHER" id="PTHR11070">
    <property type="entry name" value="UVRD / RECB / PCRA DNA HELICASE FAMILY MEMBER"/>
    <property type="match status" value="1"/>
</dbReference>
<gene>
    <name evidence="17" type="primary">addA</name>
    <name evidence="17" type="ORF">IAB04_02170</name>
</gene>
<reference evidence="17" key="2">
    <citation type="journal article" date="2021" name="PeerJ">
        <title>Extensive microbial diversity within the chicken gut microbiome revealed by metagenomics and culture.</title>
        <authorList>
            <person name="Gilroy R."/>
            <person name="Ravi A."/>
            <person name="Getino M."/>
            <person name="Pursley I."/>
            <person name="Horton D.L."/>
            <person name="Alikhan N.F."/>
            <person name="Baker D."/>
            <person name="Gharbi K."/>
            <person name="Hall N."/>
            <person name="Watson M."/>
            <person name="Adriaenssens E.M."/>
            <person name="Foster-Nyarko E."/>
            <person name="Jarju S."/>
            <person name="Secka A."/>
            <person name="Antonio M."/>
            <person name="Oren A."/>
            <person name="Chaudhuri R.R."/>
            <person name="La Ragione R."/>
            <person name="Hildebrand F."/>
            <person name="Pallen M.J."/>
        </authorList>
    </citation>
    <scope>NUCLEOTIDE SEQUENCE</scope>
    <source>
        <strain evidence="17">ChiSjej4B22-9803</strain>
    </source>
</reference>
<evidence type="ECO:0000256" key="3">
    <source>
        <dbReference type="ARBA" id="ARBA00022763"/>
    </source>
</evidence>
<dbReference type="Gene3D" id="3.90.320.10">
    <property type="match status" value="1"/>
</dbReference>
<feature type="domain" description="UvrD-like helicase ATP-binding" evidence="15">
    <location>
        <begin position="8"/>
        <end position="496"/>
    </location>
</feature>
<keyword evidence="2 14" id="KW-0547">Nucleotide-binding</keyword>
<evidence type="ECO:0000313" key="17">
    <source>
        <dbReference type="EMBL" id="HIU48150.1"/>
    </source>
</evidence>
<evidence type="ECO:0000256" key="11">
    <source>
        <dbReference type="ARBA" id="ARBA00034617"/>
    </source>
</evidence>
<comment type="catalytic activity">
    <reaction evidence="13">
        <text>ATP + H2O = ADP + phosphate + H(+)</text>
        <dbReference type="Rhea" id="RHEA:13065"/>
        <dbReference type="ChEBI" id="CHEBI:15377"/>
        <dbReference type="ChEBI" id="CHEBI:15378"/>
        <dbReference type="ChEBI" id="CHEBI:30616"/>
        <dbReference type="ChEBI" id="CHEBI:43474"/>
        <dbReference type="ChEBI" id="CHEBI:456216"/>
        <dbReference type="EC" id="5.6.2.4"/>
    </reaction>
</comment>
<feature type="binding site" evidence="14">
    <location>
        <begin position="29"/>
        <end position="36"/>
    </location>
    <ligand>
        <name>ATP</name>
        <dbReference type="ChEBI" id="CHEBI:30616"/>
    </ligand>
</feature>
<dbReference type="GO" id="GO:0000725">
    <property type="term" value="P:recombinational repair"/>
    <property type="evidence" value="ECO:0007669"/>
    <property type="project" value="TreeGrafter"/>
</dbReference>
<dbReference type="PROSITE" id="PS51217">
    <property type="entry name" value="UVRD_HELICASE_CTER"/>
    <property type="match status" value="1"/>
</dbReference>
<evidence type="ECO:0000256" key="7">
    <source>
        <dbReference type="ARBA" id="ARBA00022840"/>
    </source>
</evidence>
<keyword evidence="3" id="KW-0227">DNA damage</keyword>
<dbReference type="InterPro" id="IPR027417">
    <property type="entry name" value="P-loop_NTPase"/>
</dbReference>
<dbReference type="GO" id="GO:0043138">
    <property type="term" value="F:3'-5' DNA helicase activity"/>
    <property type="evidence" value="ECO:0007669"/>
    <property type="project" value="UniProtKB-EC"/>
</dbReference>
<evidence type="ECO:0000256" key="10">
    <source>
        <dbReference type="ARBA" id="ARBA00023235"/>
    </source>
</evidence>
<comment type="catalytic activity">
    <reaction evidence="11">
        <text>Couples ATP hydrolysis with the unwinding of duplex DNA by translocating in the 3'-5' direction.</text>
        <dbReference type="EC" id="5.6.2.4"/>
    </reaction>
</comment>
<dbReference type="GO" id="GO:0004527">
    <property type="term" value="F:exonuclease activity"/>
    <property type="evidence" value="ECO:0007669"/>
    <property type="project" value="UniProtKB-KW"/>
</dbReference>
<dbReference type="InterPro" id="IPR011604">
    <property type="entry name" value="PDDEXK-like_dom_sf"/>
</dbReference>
<dbReference type="CDD" id="cd17932">
    <property type="entry name" value="DEXQc_UvrD"/>
    <property type="match status" value="1"/>
</dbReference>
<keyword evidence="5 14" id="KW-0347">Helicase</keyword>
<evidence type="ECO:0000256" key="12">
    <source>
        <dbReference type="ARBA" id="ARBA00034808"/>
    </source>
</evidence>
<evidence type="ECO:0000256" key="5">
    <source>
        <dbReference type="ARBA" id="ARBA00022806"/>
    </source>
</evidence>
<dbReference type="SUPFAM" id="SSF52540">
    <property type="entry name" value="P-loop containing nucleoside triphosphate hydrolases"/>
    <property type="match status" value="1"/>
</dbReference>
<keyword evidence="9" id="KW-0234">DNA repair</keyword>
<feature type="non-terminal residue" evidence="17">
    <location>
        <position position="1"/>
    </location>
</feature>
<dbReference type="AlphaFoldDB" id="A0A9D1LUF7"/>
<dbReference type="EMBL" id="DVND01000056">
    <property type="protein sequence ID" value="HIU48150.1"/>
    <property type="molecule type" value="Genomic_DNA"/>
</dbReference>
<dbReference type="PANTHER" id="PTHR11070:SF48">
    <property type="entry name" value="ATP-DEPENDENT HELICASE_NUCLEASE SUBUNIT A"/>
    <property type="match status" value="1"/>
</dbReference>
<keyword evidence="7 14" id="KW-0067">ATP-binding</keyword>
<dbReference type="InterPro" id="IPR011335">
    <property type="entry name" value="Restrct_endonuc-II-like"/>
</dbReference>
<keyword evidence="6" id="KW-0269">Exonuclease</keyword>
<dbReference type="InterPro" id="IPR014152">
    <property type="entry name" value="AddA"/>
</dbReference>
<evidence type="ECO:0000313" key="18">
    <source>
        <dbReference type="Proteomes" id="UP000824111"/>
    </source>
</evidence>
<evidence type="ECO:0000256" key="8">
    <source>
        <dbReference type="ARBA" id="ARBA00023125"/>
    </source>
</evidence>
<dbReference type="HAMAP" id="MF_01451">
    <property type="entry name" value="AddA"/>
    <property type="match status" value="1"/>
</dbReference>
<dbReference type="GO" id="GO:0005829">
    <property type="term" value="C:cytosol"/>
    <property type="evidence" value="ECO:0007669"/>
    <property type="project" value="TreeGrafter"/>
</dbReference>
<dbReference type="InterPro" id="IPR014016">
    <property type="entry name" value="UvrD-like_ATP-bd"/>
</dbReference>
<keyword evidence="10" id="KW-0413">Isomerase</keyword>
<accession>A0A9D1LUF7</accession>
<dbReference type="EC" id="5.6.2.4" evidence="12"/>
<dbReference type="Pfam" id="PF13361">
    <property type="entry name" value="UvrD_C"/>
    <property type="match status" value="1"/>
</dbReference>
<dbReference type="Gene3D" id="1.10.274.50">
    <property type="match status" value="1"/>
</dbReference>
<evidence type="ECO:0000256" key="6">
    <source>
        <dbReference type="ARBA" id="ARBA00022839"/>
    </source>
</evidence>
<dbReference type="Gene3D" id="3.40.50.300">
    <property type="entry name" value="P-loop containing nucleotide triphosphate hydrolases"/>
    <property type="match status" value="4"/>
</dbReference>
<evidence type="ECO:0000256" key="9">
    <source>
        <dbReference type="ARBA" id="ARBA00023204"/>
    </source>
</evidence>
<dbReference type="InterPro" id="IPR038726">
    <property type="entry name" value="PDDEXK_AddAB-type"/>
</dbReference>
<protein>
    <recommendedName>
        <fullName evidence="12">DNA 3'-5' helicase</fullName>
        <ecNumber evidence="12">5.6.2.4</ecNumber>
    </recommendedName>
</protein>
<dbReference type="NCBIfam" id="TIGR02785">
    <property type="entry name" value="addA_Gpos"/>
    <property type="match status" value="1"/>
</dbReference>
<sequence>KTRWTDDQLAAIYTGKAADGGGCNILVNAAAGSGKTAVLVERIIQKLIPNAQDASCIDVDRLLVVTFTNAAAAEMRQRVSDALARELAAAEDVERVRLLKRQLSLVHSADITTIDSFCLKAVRNYFHLLHIDPNFTIATGAELELMKDEAMETLFDALYEEENGDFLELACLYTNGRDDEGLRELVKEIYNFTRSFPDPRGWMEEKRDMFLLPEGAQGSAWMQDSIAGKDRLIGAALQTLEDALAAMARASLGREPAPGEAARLMEQHPAEKGDALFDDWGSYYQAVKTDYQAIAALRGLDWDGIYHAVRRLEFGRINARGLKYRELTEGVKEQINTVRKKLTGQLRDVVGRTVAETEAQLREHAYPAARKLVWLTERFEDALAELKDSKNALEFSDIEHLCLELFENNPEVAAEFRGRYEEILMDEYQDSNALQEAIFNAISRGDNLFMVGDMKQSIYRFRSADPTIFKQKNDTYDKAPGAKNRKIVLSRNFRSRREVLDGANAVFARVMSERAGELEYDADQRLYLGDESYEQANPSYLPECCVIEGYPKNAGEELEKLDKTRLEARFIAQKIRELKETGFLVRDFETRMIPAADGGFREEKKAVYRPVQNRDIVILMSSHRSAADVYRQELAAYGTECFVETGGYFEREEVKTVLALVKIIGNPYQDIPLLAVLRSPIGGFDEHMLAQIRTRHEGAFYKALKAASKEDTPLGRRCGEFIARLTRWRRYSKYMSSDKLIWTLFEETQYYMFCGALPEGDALQANLRMLFERAKLFEKSGYKGLFNFIRYINRIRRKEEDLSAACMLGEQHDVVRIMTIHKSKGLEFPIVFLAGTAKEFYSREHTGSVILHKDLGFGMDDVNFEESYRIPTLSKTAVAAAIQREGISEEIRKLYVALTRAKEKLFVTAVVDGRNMEDAAACAASGAAAREQKWDRLLAGARMDPQDVLAVRTFIDWVAPVARKDETWEYAVIPYEEVLDYRPVLREPAAAEDAEDIGGLLEQMEYRYPYEEIEALPTKVSVTGLKQLKTGRAEELTLRRRPAFMEEQGPVRAAEAGTAVHLVLQKLPPAAGMEEAVIKQCISDLTTAQELTEAEAAAVDTEKLLRYYRSDLVRRMLESGKVYREVPFEAAFPAAGLGLHPDSGEPVILQGMIDCYFEEDGGITLVDYKTDFYRHKEELAEKYRVQLELYARAIEKITKKIVKHKILYLFFGNDVIEY</sequence>
<dbReference type="Pfam" id="PF00580">
    <property type="entry name" value="UvrD-helicase"/>
    <property type="match status" value="1"/>
</dbReference>
<dbReference type="SUPFAM" id="SSF52980">
    <property type="entry name" value="Restriction endonuclease-like"/>
    <property type="match status" value="1"/>
</dbReference>
<dbReference type="Proteomes" id="UP000824111">
    <property type="component" value="Unassembled WGS sequence"/>
</dbReference>
<keyword evidence="4 14" id="KW-0378">Hydrolase</keyword>
<comment type="caution">
    <text evidence="17">The sequence shown here is derived from an EMBL/GenBank/DDBJ whole genome shotgun (WGS) entry which is preliminary data.</text>
</comment>
<dbReference type="InterPro" id="IPR000212">
    <property type="entry name" value="DNA_helicase_UvrD/REP"/>
</dbReference>
<dbReference type="InterPro" id="IPR014017">
    <property type="entry name" value="DNA_helicase_UvrD-like_C"/>
</dbReference>
<dbReference type="GO" id="GO:0033202">
    <property type="term" value="C:DNA helicase complex"/>
    <property type="evidence" value="ECO:0007669"/>
    <property type="project" value="TreeGrafter"/>
</dbReference>
<evidence type="ECO:0000259" key="15">
    <source>
        <dbReference type="PROSITE" id="PS51198"/>
    </source>
</evidence>
<dbReference type="GO" id="GO:0003677">
    <property type="term" value="F:DNA binding"/>
    <property type="evidence" value="ECO:0007669"/>
    <property type="project" value="UniProtKB-KW"/>
</dbReference>
<keyword evidence="8" id="KW-0238">DNA-binding</keyword>
<evidence type="ECO:0000256" key="1">
    <source>
        <dbReference type="ARBA" id="ARBA00022722"/>
    </source>
</evidence>
<proteinExistence type="inferred from homology"/>
<evidence type="ECO:0000256" key="14">
    <source>
        <dbReference type="PROSITE-ProRule" id="PRU00560"/>
    </source>
</evidence>
<name>A0A9D1LUF7_9FIRM</name>
<organism evidence="17 18">
    <name type="scientific">Candidatus Avimonoglobus intestinipullorum</name>
    <dbReference type="NCBI Taxonomy" id="2840699"/>
    <lineage>
        <taxon>Bacteria</taxon>
        <taxon>Bacillati</taxon>
        <taxon>Bacillota</taxon>
        <taxon>Clostridia</taxon>
        <taxon>Eubacteriales</taxon>
        <taxon>Candidatus Avimonoglobus</taxon>
    </lineage>
</organism>
<keyword evidence="1" id="KW-0540">Nuclease</keyword>
<dbReference type="Pfam" id="PF12705">
    <property type="entry name" value="PDDEXK_1"/>
    <property type="match status" value="1"/>
</dbReference>
<dbReference type="PROSITE" id="PS51198">
    <property type="entry name" value="UVRD_HELICASE_ATP_BIND"/>
    <property type="match status" value="1"/>
</dbReference>